<keyword evidence="2" id="KW-1185">Reference proteome</keyword>
<reference evidence="1 2" key="1">
    <citation type="submission" date="2017-12" db="EMBL/GenBank/DDBJ databases">
        <authorList>
            <person name="Pombert J.-F."/>
            <person name="Haag K.L."/>
            <person name="Ebert D."/>
        </authorList>
    </citation>
    <scope>NUCLEOTIDE SEQUENCE [LARGE SCALE GENOMIC DNA]</scope>
    <source>
        <strain evidence="1">IL-G-3</strain>
    </source>
</reference>
<organism evidence="1 2">
    <name type="scientific">Hamiltosporidium tvaerminnensis</name>
    <dbReference type="NCBI Taxonomy" id="1176355"/>
    <lineage>
        <taxon>Eukaryota</taxon>
        <taxon>Fungi</taxon>
        <taxon>Fungi incertae sedis</taxon>
        <taxon>Microsporidia</taxon>
        <taxon>Dubosqiidae</taxon>
        <taxon>Hamiltosporidium</taxon>
    </lineage>
</organism>
<sequence>MFGTPLLYLPVSSYYGPGYYFFNSQAIPSYTGYIGLIGNNISLPCSPSNYNFNTPVIGHNAPLYSQNEHSCNNQVNTNSSVVVTNSVETSYTEEPFERSANAYTKNSNSTNFKVPVAIENKDSLCNTTNIIHANTSECKDFTDQYMPKRRYAILNRDNILENLYPLIRNNLKIYLRGVFGYRKDIADIGDNIKTKAEEFSDKIEFKIEFTHNLLALFKSGIFSIFYAKNLPIIYLKPTFLLLPIWIVETIETDIAQAYKIFYISWFLQLINATMEYNYSTIKPFIHQDIEGNSRDEFSSIFLKNSNNIYDSFSFIAKYVRNIFEILGKQKLYKIFSHIAAVDFIHFHCDAVFSIEYNCSGIPGIIFDVFILLSDESLVLLNKLIDKYCLFKKMPENNGW</sequence>
<dbReference type="EMBL" id="PITK01002221">
    <property type="protein sequence ID" value="TBU08778.1"/>
    <property type="molecule type" value="Genomic_DNA"/>
</dbReference>
<name>A0A4Q9LKI1_9MICR</name>
<dbReference type="Proteomes" id="UP000292282">
    <property type="component" value="Unassembled WGS sequence"/>
</dbReference>
<protein>
    <submittedName>
        <fullName evidence="1">Uncharacterized protein</fullName>
    </submittedName>
</protein>
<evidence type="ECO:0000313" key="2">
    <source>
        <dbReference type="Proteomes" id="UP000292282"/>
    </source>
</evidence>
<accession>A0A4Q9LKI1</accession>
<dbReference type="AlphaFoldDB" id="A0A4Q9LKI1"/>
<feature type="non-terminal residue" evidence="1">
    <location>
        <position position="399"/>
    </location>
</feature>
<evidence type="ECO:0000313" key="1">
    <source>
        <dbReference type="EMBL" id="TBU08778.1"/>
    </source>
</evidence>
<dbReference type="VEuPathDB" id="MicrosporidiaDB:CWI38_2221p0020"/>
<comment type="caution">
    <text evidence="1">The sequence shown here is derived from an EMBL/GenBank/DDBJ whole genome shotgun (WGS) entry which is preliminary data.</text>
</comment>
<proteinExistence type="predicted"/>
<gene>
    <name evidence="1" type="ORF">CWI38_2221p0020</name>
</gene>